<sequence length="260" mass="29369">MNYQKIYDDLIENARSRGWTKATAPCKIEIHHIIPKSIGGSDDPNNLVALTIREHILGHIILAKAQGGKLWRAAFGMTCGKRLNEISSRSISILKENASRLISEAMIGNTNGSYEWTDERREIHRKAMAKVGLTEAKLKALEKAWTKNKGSKQSKETIAKRSKAMKGFTPIKAGDYETCSKAGKANKGVKKSFRSEDHSKNWQATLAKKYPHWLMYDELKELWINTGKLKVGKFTKEAIKAGYPNVHYGKMVTKFFEEIL</sequence>
<keyword evidence="3" id="KW-1185">Reference proteome</keyword>
<gene>
    <name evidence="2" type="ORF">EpBp7_0220</name>
</gene>
<dbReference type="OrthoDB" id="19703at10239"/>
<dbReference type="InterPro" id="IPR003615">
    <property type="entry name" value="HNH_nuc"/>
</dbReference>
<name>G3MV21_9CAUD</name>
<keyword evidence="2" id="KW-0378">Hydrolase</keyword>
<keyword evidence="2" id="KW-0540">Nuclease</keyword>
<keyword evidence="2" id="KW-0255">Endonuclease</keyword>
<evidence type="ECO:0000259" key="1">
    <source>
        <dbReference type="SMART" id="SM00507"/>
    </source>
</evidence>
<feature type="domain" description="HNH nuclease" evidence="1">
    <location>
        <begin position="5"/>
        <end position="56"/>
    </location>
</feature>
<dbReference type="EMBL" id="HQ829472">
    <property type="protein sequence ID" value="AEN93937.1"/>
    <property type="molecule type" value="Genomic_DNA"/>
</dbReference>
<dbReference type="KEGG" id="vg:14007875"/>
<protein>
    <submittedName>
        <fullName evidence="2">Homing endonuclease</fullName>
    </submittedName>
</protein>
<dbReference type="SMART" id="SM00507">
    <property type="entry name" value="HNHc"/>
    <property type="match status" value="1"/>
</dbReference>
<reference evidence="2 3" key="1">
    <citation type="journal article" date="2010" name="Dian Zi Xian Wei Xue Bao">
        <title>Morphological observation on lytic cycle of bacteriophag Bp7.</title>
        <authorList>
            <person name="Liu X."/>
            <person name="Ren H."/>
            <person name="Liu W."/>
            <person name="Wen J."/>
            <person name="Zou L."/>
            <person name="Liu C."/>
        </authorList>
    </citation>
    <scope>NUCLEOTIDE SEQUENCE [LARGE SCALE GENOMIC DNA]</scope>
</reference>
<dbReference type="InterPro" id="IPR002711">
    <property type="entry name" value="HNH"/>
</dbReference>
<dbReference type="GeneID" id="14007875"/>
<dbReference type="Pfam" id="PF01844">
    <property type="entry name" value="HNH"/>
    <property type="match status" value="1"/>
</dbReference>
<dbReference type="CDD" id="cd00085">
    <property type="entry name" value="HNHc"/>
    <property type="match status" value="1"/>
</dbReference>
<dbReference type="GO" id="GO:0003676">
    <property type="term" value="F:nucleic acid binding"/>
    <property type="evidence" value="ECO:0007669"/>
    <property type="project" value="InterPro"/>
</dbReference>
<dbReference type="RefSeq" id="YP_007004261.1">
    <property type="nucleotide sequence ID" value="NC_019500.1"/>
</dbReference>
<evidence type="ECO:0000313" key="3">
    <source>
        <dbReference type="Proteomes" id="UP000001272"/>
    </source>
</evidence>
<proteinExistence type="predicted"/>
<dbReference type="Proteomes" id="UP000001272">
    <property type="component" value="Segment"/>
</dbReference>
<dbReference type="GO" id="GO:0008270">
    <property type="term" value="F:zinc ion binding"/>
    <property type="evidence" value="ECO:0007669"/>
    <property type="project" value="InterPro"/>
</dbReference>
<accession>G3MV21</accession>
<organism evidence="2 3">
    <name type="scientific">Escherichia phage Bp7</name>
    <dbReference type="NCBI Taxonomy" id="1052121"/>
    <lineage>
        <taxon>Viruses</taxon>
        <taxon>Duplodnaviria</taxon>
        <taxon>Heunggongvirae</taxon>
        <taxon>Uroviricota</taxon>
        <taxon>Caudoviricetes</taxon>
        <taxon>Pantevenvirales</taxon>
        <taxon>Straboviridae</taxon>
        <taxon>Tevenvirinae</taxon>
        <taxon>Dhakavirus</taxon>
        <taxon>Dhakavirus bp7</taxon>
    </lineage>
</organism>
<dbReference type="GO" id="GO:0004519">
    <property type="term" value="F:endonuclease activity"/>
    <property type="evidence" value="ECO:0007669"/>
    <property type="project" value="UniProtKB-KW"/>
</dbReference>
<evidence type="ECO:0000313" key="2">
    <source>
        <dbReference type="EMBL" id="AEN93937.1"/>
    </source>
</evidence>